<reference evidence="1" key="1">
    <citation type="submission" date="2023-04" db="EMBL/GenBank/DDBJ databases">
        <title>A chromosome-level genome assembly of the parasitoid wasp Eretmocerus hayati.</title>
        <authorList>
            <person name="Zhong Y."/>
            <person name="Liu S."/>
            <person name="Liu Y."/>
        </authorList>
    </citation>
    <scope>NUCLEOTIDE SEQUENCE</scope>
    <source>
        <strain evidence="1">ZJU_SS_LIU_2023</strain>
    </source>
</reference>
<proteinExistence type="predicted"/>
<name>A0ACC2P3D8_9HYME</name>
<organism evidence="1 2">
    <name type="scientific">Eretmocerus hayati</name>
    <dbReference type="NCBI Taxonomy" id="131215"/>
    <lineage>
        <taxon>Eukaryota</taxon>
        <taxon>Metazoa</taxon>
        <taxon>Ecdysozoa</taxon>
        <taxon>Arthropoda</taxon>
        <taxon>Hexapoda</taxon>
        <taxon>Insecta</taxon>
        <taxon>Pterygota</taxon>
        <taxon>Neoptera</taxon>
        <taxon>Endopterygota</taxon>
        <taxon>Hymenoptera</taxon>
        <taxon>Apocrita</taxon>
        <taxon>Proctotrupomorpha</taxon>
        <taxon>Chalcidoidea</taxon>
        <taxon>Aphelinidae</taxon>
        <taxon>Aphelininae</taxon>
        <taxon>Eretmocerus</taxon>
    </lineage>
</organism>
<sequence length="112" mass="12296">MDDSPGDIANSSGSGDSDIYSDTFTSKVVDLESVTMPNTNEKSDSSGEMTTAHEADELKSWTAAQNNTYGKRIKDLEDEQEELDNQVTLLENAYNANVGEHMSSEIEERIAQ</sequence>
<evidence type="ECO:0000313" key="2">
    <source>
        <dbReference type="Proteomes" id="UP001239111"/>
    </source>
</evidence>
<accession>A0ACC2P3D8</accession>
<evidence type="ECO:0000313" key="1">
    <source>
        <dbReference type="EMBL" id="KAJ8677978.1"/>
    </source>
</evidence>
<dbReference type="EMBL" id="CM056742">
    <property type="protein sequence ID" value="KAJ8677978.1"/>
    <property type="molecule type" value="Genomic_DNA"/>
</dbReference>
<keyword evidence="2" id="KW-1185">Reference proteome</keyword>
<gene>
    <name evidence="1" type="ORF">QAD02_013765</name>
</gene>
<comment type="caution">
    <text evidence="1">The sequence shown here is derived from an EMBL/GenBank/DDBJ whole genome shotgun (WGS) entry which is preliminary data.</text>
</comment>
<protein>
    <submittedName>
        <fullName evidence="1">Uncharacterized protein</fullName>
    </submittedName>
</protein>
<dbReference type="Proteomes" id="UP001239111">
    <property type="component" value="Chromosome 2"/>
</dbReference>